<evidence type="ECO:0000256" key="3">
    <source>
        <dbReference type="ARBA" id="ARBA00022692"/>
    </source>
</evidence>
<feature type="transmembrane region" description="Helical" evidence="6">
    <location>
        <begin position="77"/>
        <end position="100"/>
    </location>
</feature>
<feature type="domain" description="EamA" evidence="7">
    <location>
        <begin position="160"/>
        <end position="293"/>
    </location>
</feature>
<evidence type="ECO:0000256" key="2">
    <source>
        <dbReference type="ARBA" id="ARBA00022475"/>
    </source>
</evidence>
<feature type="transmembrane region" description="Helical" evidence="6">
    <location>
        <begin position="221"/>
        <end position="241"/>
    </location>
</feature>
<feature type="transmembrane region" description="Helical" evidence="6">
    <location>
        <begin position="12"/>
        <end position="31"/>
    </location>
</feature>
<dbReference type="InterPro" id="IPR037185">
    <property type="entry name" value="EmrE-like"/>
</dbReference>
<name>A0A3N1MGS7_9PROT</name>
<organism evidence="8 9">
    <name type="scientific">Stella humosa</name>
    <dbReference type="NCBI Taxonomy" id="94"/>
    <lineage>
        <taxon>Bacteria</taxon>
        <taxon>Pseudomonadati</taxon>
        <taxon>Pseudomonadota</taxon>
        <taxon>Alphaproteobacteria</taxon>
        <taxon>Rhodospirillales</taxon>
        <taxon>Stellaceae</taxon>
        <taxon>Stella</taxon>
    </lineage>
</organism>
<feature type="transmembrane region" description="Helical" evidence="6">
    <location>
        <begin position="157"/>
        <end position="178"/>
    </location>
</feature>
<protein>
    <submittedName>
        <fullName evidence="8">Drug/metabolite transporter (DMT)-like permease</fullName>
    </submittedName>
</protein>
<dbReference type="Proteomes" id="UP000278222">
    <property type="component" value="Unassembled WGS sequence"/>
</dbReference>
<dbReference type="Pfam" id="PF00892">
    <property type="entry name" value="EamA"/>
    <property type="match status" value="2"/>
</dbReference>
<evidence type="ECO:0000259" key="7">
    <source>
        <dbReference type="Pfam" id="PF00892"/>
    </source>
</evidence>
<evidence type="ECO:0000313" key="8">
    <source>
        <dbReference type="EMBL" id="ROQ01967.1"/>
    </source>
</evidence>
<keyword evidence="5 6" id="KW-0472">Membrane</keyword>
<dbReference type="PANTHER" id="PTHR32322">
    <property type="entry name" value="INNER MEMBRANE TRANSPORTER"/>
    <property type="match status" value="1"/>
</dbReference>
<dbReference type="InterPro" id="IPR050638">
    <property type="entry name" value="AA-Vitamin_Transporters"/>
</dbReference>
<sequence>MGRSGSADGQVTLFGYALLAVVWMSWGLSYPVMRIALDYIDPWASRCLVMLLAGTFLLAVARATGHSLRVPRDHWRDLVVVAIINMSIFQIGMTYGVLLLSPGRTALLIYTMPIWTAILATLFLKERPTPRHLAALCLGIAGIAVLMSQDLSKLANAPAGAALTLMAAFAFAAGTILLKRRIWRVDVGVLAGWQLLVGVLPLLAIWSVADVHTDWAAIPLDGWLAVAFLAYISNAAAYLAWFRVVASLPATVSGIGILAVPVVGLGSSAIVVGEAVGPHEIAALLCIGSALGITLLPKRRLRRN</sequence>
<keyword evidence="3 6" id="KW-0812">Transmembrane</keyword>
<evidence type="ECO:0000256" key="1">
    <source>
        <dbReference type="ARBA" id="ARBA00004651"/>
    </source>
</evidence>
<feature type="transmembrane region" description="Helical" evidence="6">
    <location>
        <begin position="190"/>
        <end position="209"/>
    </location>
</feature>
<feature type="transmembrane region" description="Helical" evidence="6">
    <location>
        <begin position="133"/>
        <end position="151"/>
    </location>
</feature>
<keyword evidence="4 6" id="KW-1133">Transmembrane helix</keyword>
<dbReference type="InterPro" id="IPR000620">
    <property type="entry name" value="EamA_dom"/>
</dbReference>
<feature type="domain" description="EamA" evidence="7">
    <location>
        <begin position="14"/>
        <end position="147"/>
    </location>
</feature>
<comment type="caution">
    <text evidence="8">The sequence shown here is derived from an EMBL/GenBank/DDBJ whole genome shotgun (WGS) entry which is preliminary data.</text>
</comment>
<reference evidence="8 9" key="1">
    <citation type="submission" date="2018-11" db="EMBL/GenBank/DDBJ databases">
        <title>Genomic Encyclopedia of Type Strains, Phase IV (KMG-IV): sequencing the most valuable type-strain genomes for metagenomic binning, comparative biology and taxonomic classification.</title>
        <authorList>
            <person name="Goeker M."/>
        </authorList>
    </citation>
    <scope>NUCLEOTIDE SEQUENCE [LARGE SCALE GENOMIC DNA]</scope>
    <source>
        <strain evidence="8 9">DSM 5900</strain>
    </source>
</reference>
<feature type="transmembrane region" description="Helical" evidence="6">
    <location>
        <begin position="276"/>
        <end position="296"/>
    </location>
</feature>
<keyword evidence="9" id="KW-1185">Reference proteome</keyword>
<evidence type="ECO:0000256" key="5">
    <source>
        <dbReference type="ARBA" id="ARBA00023136"/>
    </source>
</evidence>
<dbReference type="RefSeq" id="WP_123688673.1">
    <property type="nucleotide sequence ID" value="NZ_AP019700.1"/>
</dbReference>
<evidence type="ECO:0000256" key="4">
    <source>
        <dbReference type="ARBA" id="ARBA00022989"/>
    </source>
</evidence>
<evidence type="ECO:0000256" key="6">
    <source>
        <dbReference type="SAM" id="Phobius"/>
    </source>
</evidence>
<feature type="transmembrane region" description="Helical" evidence="6">
    <location>
        <begin position="248"/>
        <end position="270"/>
    </location>
</feature>
<comment type="subcellular location">
    <subcellularLocation>
        <location evidence="1">Cell membrane</location>
        <topology evidence="1">Multi-pass membrane protein</topology>
    </subcellularLocation>
</comment>
<proteinExistence type="predicted"/>
<dbReference type="EMBL" id="RJKX01000011">
    <property type="protein sequence ID" value="ROQ01967.1"/>
    <property type="molecule type" value="Genomic_DNA"/>
</dbReference>
<feature type="transmembrane region" description="Helical" evidence="6">
    <location>
        <begin position="106"/>
        <end position="124"/>
    </location>
</feature>
<dbReference type="OrthoDB" id="7850605at2"/>
<dbReference type="SUPFAM" id="SSF103481">
    <property type="entry name" value="Multidrug resistance efflux transporter EmrE"/>
    <property type="match status" value="2"/>
</dbReference>
<keyword evidence="2" id="KW-1003">Cell membrane</keyword>
<dbReference type="AlphaFoldDB" id="A0A3N1MGS7"/>
<gene>
    <name evidence="8" type="ORF">EDC65_1154</name>
</gene>
<dbReference type="PANTHER" id="PTHR32322:SF18">
    <property type="entry name" value="S-ADENOSYLMETHIONINE_S-ADENOSYLHOMOCYSTEINE TRANSPORTER"/>
    <property type="match status" value="1"/>
</dbReference>
<evidence type="ECO:0000313" key="9">
    <source>
        <dbReference type="Proteomes" id="UP000278222"/>
    </source>
</evidence>
<feature type="transmembrane region" description="Helical" evidence="6">
    <location>
        <begin position="43"/>
        <end position="65"/>
    </location>
</feature>
<dbReference type="GO" id="GO:0005886">
    <property type="term" value="C:plasma membrane"/>
    <property type="evidence" value="ECO:0007669"/>
    <property type="project" value="UniProtKB-SubCell"/>
</dbReference>
<accession>A0A3N1MGS7</accession>